<keyword evidence="1" id="KW-0472">Membrane</keyword>
<proteinExistence type="predicted"/>
<reference evidence="7" key="1">
    <citation type="submission" date="2020-05" db="EMBL/GenBank/DDBJ databases">
        <authorList>
            <person name="Chiriac C."/>
            <person name="Salcher M."/>
            <person name="Ghai R."/>
            <person name="Kavagutti S V."/>
        </authorList>
    </citation>
    <scope>NUCLEOTIDE SEQUENCE</scope>
</reference>
<dbReference type="EMBL" id="CAEZUD010000022">
    <property type="protein sequence ID" value="CAB4588866.1"/>
    <property type="molecule type" value="Genomic_DNA"/>
</dbReference>
<dbReference type="AlphaFoldDB" id="A0A6J7QBK4"/>
<feature type="transmembrane region" description="Helical" evidence="1">
    <location>
        <begin position="26"/>
        <end position="45"/>
    </location>
</feature>
<dbReference type="EMBL" id="CAEZSC010000031">
    <property type="protein sequence ID" value="CAB4534389.1"/>
    <property type="molecule type" value="Genomic_DNA"/>
</dbReference>
<dbReference type="EMBL" id="CAEZUY010000097">
    <property type="protein sequence ID" value="CAB4618823.1"/>
    <property type="molecule type" value="Genomic_DNA"/>
</dbReference>
<dbReference type="EMBL" id="CAFBPI010000031">
    <property type="protein sequence ID" value="CAB5014305.1"/>
    <property type="molecule type" value="Genomic_DNA"/>
</dbReference>
<organism evidence="7">
    <name type="scientific">freshwater metagenome</name>
    <dbReference type="NCBI Taxonomy" id="449393"/>
    <lineage>
        <taxon>unclassified sequences</taxon>
        <taxon>metagenomes</taxon>
        <taxon>ecological metagenomes</taxon>
    </lineage>
</organism>
<evidence type="ECO:0000313" key="7">
    <source>
        <dbReference type="EMBL" id="CAB5014305.1"/>
    </source>
</evidence>
<keyword evidence="1" id="KW-0812">Transmembrane</keyword>
<name>A0A6J7QBK4_9ZZZZ</name>
<accession>A0A6J7QBK4</accession>
<evidence type="ECO:0000313" key="5">
    <source>
        <dbReference type="EMBL" id="CAB4729050.1"/>
    </source>
</evidence>
<gene>
    <name evidence="2" type="ORF">UFOPK1380_00647</name>
    <name evidence="3" type="ORF">UFOPK1778_00563</name>
    <name evidence="4" type="ORF">UFOPK1863_00895</name>
    <name evidence="5" type="ORF">UFOPK2689_01064</name>
    <name evidence="6" type="ORF">UFOPK3874_00267</name>
    <name evidence="7" type="ORF">UFOPK4095_00643</name>
</gene>
<sequence length="224" mass="22760">MAGLDSPLSGRVTSGFGGAGRYKSKIIFGVALVAVVPFMLSTFAASVTVGNGSLVFGQGSQQAVACDQQVYVAMGEEWHSAPTPQDSSAGFFRVRAVTISNLDLQACAGNKLRVRLINGTSQEIPIGSDPTATVLQVVIPNPVPQGNISTEGGGVALSYLTGIGGGISGALLASATVNVSGTSVYDGSTLSGTSGDITFYIDPAATTVNIDGQLVRRTTVETVQ</sequence>
<evidence type="ECO:0000313" key="6">
    <source>
        <dbReference type="EMBL" id="CAB4956478.1"/>
    </source>
</evidence>
<evidence type="ECO:0000256" key="1">
    <source>
        <dbReference type="SAM" id="Phobius"/>
    </source>
</evidence>
<dbReference type="EMBL" id="CAEZYL010000083">
    <property type="protein sequence ID" value="CAB4729050.1"/>
    <property type="molecule type" value="Genomic_DNA"/>
</dbReference>
<evidence type="ECO:0000313" key="4">
    <source>
        <dbReference type="EMBL" id="CAB4618823.1"/>
    </source>
</evidence>
<evidence type="ECO:0000313" key="2">
    <source>
        <dbReference type="EMBL" id="CAB4534389.1"/>
    </source>
</evidence>
<dbReference type="EMBL" id="CAFBNS010000028">
    <property type="protein sequence ID" value="CAB4956478.1"/>
    <property type="molecule type" value="Genomic_DNA"/>
</dbReference>
<keyword evidence="1" id="KW-1133">Transmembrane helix</keyword>
<protein>
    <submittedName>
        <fullName evidence="7">Unannotated protein</fullName>
    </submittedName>
</protein>
<evidence type="ECO:0000313" key="3">
    <source>
        <dbReference type="EMBL" id="CAB4588866.1"/>
    </source>
</evidence>